<dbReference type="SMART" id="SM00220">
    <property type="entry name" value="S_TKc"/>
    <property type="match status" value="1"/>
</dbReference>
<dbReference type="OrthoDB" id="9762169at2"/>
<protein>
    <submittedName>
        <fullName evidence="9">Serine/threonine protein kinase</fullName>
    </submittedName>
</protein>
<dbReference type="PANTHER" id="PTHR43289">
    <property type="entry name" value="MITOGEN-ACTIVATED PROTEIN KINASE KINASE KINASE 20-RELATED"/>
    <property type="match status" value="1"/>
</dbReference>
<dbReference type="PROSITE" id="PS00108">
    <property type="entry name" value="PROTEIN_KINASE_ST"/>
    <property type="match status" value="1"/>
</dbReference>
<evidence type="ECO:0000313" key="10">
    <source>
        <dbReference type="Proteomes" id="UP000280668"/>
    </source>
</evidence>
<evidence type="ECO:0000256" key="4">
    <source>
        <dbReference type="ARBA" id="ARBA00022840"/>
    </source>
</evidence>
<dbReference type="PROSITE" id="PS50011">
    <property type="entry name" value="PROTEIN_KINASE_DOM"/>
    <property type="match status" value="1"/>
</dbReference>
<evidence type="ECO:0000256" key="6">
    <source>
        <dbReference type="SAM" id="MobiDB-lite"/>
    </source>
</evidence>
<feature type="compositionally biased region" description="Pro residues" evidence="6">
    <location>
        <begin position="335"/>
        <end position="348"/>
    </location>
</feature>
<dbReference type="Gene3D" id="3.30.200.20">
    <property type="entry name" value="Phosphorylase Kinase, domain 1"/>
    <property type="match status" value="1"/>
</dbReference>
<dbReference type="EMBL" id="RKHK01000001">
    <property type="protein sequence ID" value="ROR73256.1"/>
    <property type="molecule type" value="Genomic_DNA"/>
</dbReference>
<reference evidence="9 10" key="1">
    <citation type="submission" date="2018-11" db="EMBL/GenBank/DDBJ databases">
        <title>Sequencing the genomes of 1000 actinobacteria strains.</title>
        <authorList>
            <person name="Klenk H.-P."/>
        </authorList>
    </citation>
    <scope>NUCLEOTIDE SEQUENCE [LARGE SCALE GENOMIC DNA]</scope>
    <source>
        <strain evidence="9 10">DSM 11294</strain>
    </source>
</reference>
<dbReference type="GO" id="GO:0005524">
    <property type="term" value="F:ATP binding"/>
    <property type="evidence" value="ECO:0007669"/>
    <property type="project" value="UniProtKB-UniRule"/>
</dbReference>
<feature type="transmembrane region" description="Helical" evidence="7">
    <location>
        <begin position="449"/>
        <end position="471"/>
    </location>
</feature>
<keyword evidence="1" id="KW-0808">Transferase</keyword>
<keyword evidence="3 9" id="KW-0418">Kinase</keyword>
<dbReference type="AlphaFoldDB" id="A0A3N2BDD6"/>
<dbReference type="GO" id="GO:0004674">
    <property type="term" value="F:protein serine/threonine kinase activity"/>
    <property type="evidence" value="ECO:0007669"/>
    <property type="project" value="UniProtKB-KW"/>
</dbReference>
<keyword evidence="4 5" id="KW-0067">ATP-binding</keyword>
<feature type="region of interest" description="Disordered" evidence="6">
    <location>
        <begin position="323"/>
        <end position="403"/>
    </location>
</feature>
<feature type="compositionally biased region" description="Basic and acidic residues" evidence="6">
    <location>
        <begin position="1"/>
        <end position="14"/>
    </location>
</feature>
<gene>
    <name evidence="9" type="ORF">EDD31_1630</name>
</gene>
<organism evidence="9 10">
    <name type="scientific">Bogoriella caseilytica</name>
    <dbReference type="NCBI Taxonomy" id="56055"/>
    <lineage>
        <taxon>Bacteria</taxon>
        <taxon>Bacillati</taxon>
        <taxon>Actinomycetota</taxon>
        <taxon>Actinomycetes</taxon>
        <taxon>Micrococcales</taxon>
        <taxon>Bogoriellaceae</taxon>
        <taxon>Bogoriella</taxon>
    </lineage>
</organism>
<dbReference type="InterPro" id="IPR011009">
    <property type="entry name" value="Kinase-like_dom_sf"/>
</dbReference>
<keyword evidence="7" id="KW-0812">Transmembrane</keyword>
<dbReference type="InterPro" id="IPR017441">
    <property type="entry name" value="Protein_kinase_ATP_BS"/>
</dbReference>
<feature type="binding site" evidence="5">
    <location>
        <position position="93"/>
    </location>
    <ligand>
        <name>ATP</name>
        <dbReference type="ChEBI" id="CHEBI:30616"/>
    </ligand>
</feature>
<dbReference type="InterPro" id="IPR008271">
    <property type="entry name" value="Ser/Thr_kinase_AS"/>
</dbReference>
<evidence type="ECO:0000256" key="1">
    <source>
        <dbReference type="ARBA" id="ARBA00022679"/>
    </source>
</evidence>
<keyword evidence="7" id="KW-0472">Membrane</keyword>
<keyword evidence="2 5" id="KW-0547">Nucleotide-binding</keyword>
<sequence length="619" mass="63684">MSHFAREDHAHEGAGGDGAGPETTRRIDGAGESVAGPDFPESAGEAVTLDAPSRAQHWEREVGGYRLVRRLGSGGMGTVYEALDGGGRPVALKMLHPHIAADPQARRRLAREVALMHRVSGTGVAQVLDAEVEDVEAFVVTELIEGPTLEEDLTAGGPFSAAEMAGLAHGLAEALEAIHASGVVHRDLKPSNVMLSPEGPVLIDFGIAQVADDVRLTQTGLVTGTPGYLDPEVISGADPGPAGDWWAWAAVILHAATARPPFGRGSSQAVLARVSTGRCDSDGLPGVVSGVLRRALDPDPSRRAAAEEVMSVLDAVAADPDSYLSDDAAATSPLVPGPSTSPPPPPDSAPDAGPEAGGRTAILPAVGYPAHEAPPPPRYPIEPGTDATRRMPADAPAAPNAWQPGLGGQNQTLATDPGHQPVPGWAILPRPRPFTVLAVGIGLSALAPILPGVFLLTAAVVLLGAAMTGWASRARRTARMRRGVRPGDTARMIVALPWSLLRGLVALLPGLLLGAGAAAALWWVTPEIAGRAAEPAWGQEPVVLGIAAAVALTVVWLTPTSTSAREGARVWLAVVAPSAGYRAFVIAIFLLIAVVVAIGVLGDSLGAPTWAPFPITLTR</sequence>
<feature type="region of interest" description="Disordered" evidence="6">
    <location>
        <begin position="1"/>
        <end position="55"/>
    </location>
</feature>
<evidence type="ECO:0000256" key="7">
    <source>
        <dbReference type="SAM" id="Phobius"/>
    </source>
</evidence>
<evidence type="ECO:0000259" key="8">
    <source>
        <dbReference type="PROSITE" id="PS50011"/>
    </source>
</evidence>
<dbReference type="PROSITE" id="PS00107">
    <property type="entry name" value="PROTEIN_KINASE_ATP"/>
    <property type="match status" value="1"/>
</dbReference>
<feature type="transmembrane region" description="Helical" evidence="7">
    <location>
        <begin position="579"/>
        <end position="601"/>
    </location>
</feature>
<dbReference type="PANTHER" id="PTHR43289:SF34">
    <property type="entry name" value="SERINE_THREONINE-PROTEIN KINASE YBDM-RELATED"/>
    <property type="match status" value="1"/>
</dbReference>
<dbReference type="Pfam" id="PF00069">
    <property type="entry name" value="Pkinase"/>
    <property type="match status" value="1"/>
</dbReference>
<proteinExistence type="predicted"/>
<dbReference type="CDD" id="cd14014">
    <property type="entry name" value="STKc_PknB_like"/>
    <property type="match status" value="1"/>
</dbReference>
<accession>A0A3N2BDD6</accession>
<evidence type="ECO:0000313" key="9">
    <source>
        <dbReference type="EMBL" id="ROR73256.1"/>
    </source>
</evidence>
<dbReference type="Gene3D" id="1.10.510.10">
    <property type="entry name" value="Transferase(Phosphotransferase) domain 1"/>
    <property type="match status" value="1"/>
</dbReference>
<keyword evidence="9" id="KW-0723">Serine/threonine-protein kinase</keyword>
<name>A0A3N2BDD6_9MICO</name>
<dbReference type="SUPFAM" id="SSF56112">
    <property type="entry name" value="Protein kinase-like (PK-like)"/>
    <property type="match status" value="1"/>
</dbReference>
<feature type="transmembrane region" description="Helical" evidence="7">
    <location>
        <begin position="542"/>
        <end position="558"/>
    </location>
</feature>
<evidence type="ECO:0000256" key="3">
    <source>
        <dbReference type="ARBA" id="ARBA00022777"/>
    </source>
</evidence>
<feature type="transmembrane region" description="Helical" evidence="7">
    <location>
        <begin position="492"/>
        <end position="522"/>
    </location>
</feature>
<dbReference type="InterPro" id="IPR000719">
    <property type="entry name" value="Prot_kinase_dom"/>
</dbReference>
<evidence type="ECO:0000256" key="2">
    <source>
        <dbReference type="ARBA" id="ARBA00022741"/>
    </source>
</evidence>
<feature type="domain" description="Protein kinase" evidence="8">
    <location>
        <begin position="65"/>
        <end position="324"/>
    </location>
</feature>
<dbReference type="RefSeq" id="WP_123303699.1">
    <property type="nucleotide sequence ID" value="NZ_RKHK01000001.1"/>
</dbReference>
<keyword evidence="10" id="KW-1185">Reference proteome</keyword>
<dbReference type="Proteomes" id="UP000280668">
    <property type="component" value="Unassembled WGS sequence"/>
</dbReference>
<keyword evidence="7" id="KW-1133">Transmembrane helix</keyword>
<comment type="caution">
    <text evidence="9">The sequence shown here is derived from an EMBL/GenBank/DDBJ whole genome shotgun (WGS) entry which is preliminary data.</text>
</comment>
<evidence type="ECO:0000256" key="5">
    <source>
        <dbReference type="PROSITE-ProRule" id="PRU10141"/>
    </source>
</evidence>